<dbReference type="InterPro" id="IPR012347">
    <property type="entry name" value="Ferritin-like"/>
</dbReference>
<dbReference type="PANTHER" id="PTHR11431:SF47">
    <property type="entry name" value="FERRITIN LIGHT CHAIN"/>
    <property type="match status" value="1"/>
</dbReference>
<dbReference type="AlphaFoldDB" id="A0A6B0QVU7"/>
<evidence type="ECO:0000313" key="7">
    <source>
        <dbReference type="Proteomes" id="UP000322234"/>
    </source>
</evidence>
<accession>A0A6B0QVU7</accession>
<feature type="region of interest" description="Disordered" evidence="5">
    <location>
        <begin position="22"/>
        <end position="46"/>
    </location>
</feature>
<dbReference type="InterPro" id="IPR009078">
    <property type="entry name" value="Ferritin-like_SF"/>
</dbReference>
<gene>
    <name evidence="6" type="ORF">E5288_WYG007111</name>
</gene>
<organism evidence="6 7">
    <name type="scientific">Bos mutus</name>
    <name type="common">wild yak</name>
    <dbReference type="NCBI Taxonomy" id="72004"/>
    <lineage>
        <taxon>Eukaryota</taxon>
        <taxon>Metazoa</taxon>
        <taxon>Chordata</taxon>
        <taxon>Craniata</taxon>
        <taxon>Vertebrata</taxon>
        <taxon>Euteleostomi</taxon>
        <taxon>Mammalia</taxon>
        <taxon>Eutheria</taxon>
        <taxon>Laurasiatheria</taxon>
        <taxon>Artiodactyla</taxon>
        <taxon>Ruminantia</taxon>
        <taxon>Pecora</taxon>
        <taxon>Bovidae</taxon>
        <taxon>Bovinae</taxon>
        <taxon>Bos</taxon>
    </lineage>
</organism>
<evidence type="ECO:0000256" key="4">
    <source>
        <dbReference type="ARBA" id="ARBA00047045"/>
    </source>
</evidence>
<evidence type="ECO:0000256" key="5">
    <source>
        <dbReference type="SAM" id="MobiDB-lite"/>
    </source>
</evidence>
<reference evidence="6" key="1">
    <citation type="submission" date="2019-10" db="EMBL/GenBank/DDBJ databases">
        <title>The sequence and de novo assembly of the wild yak genome.</title>
        <authorList>
            <person name="Liu Y."/>
        </authorList>
    </citation>
    <scope>NUCLEOTIDE SEQUENCE [LARGE SCALE GENOMIC DNA]</scope>
    <source>
        <strain evidence="6">WY2019</strain>
    </source>
</reference>
<keyword evidence="7" id="KW-1185">Reference proteome</keyword>
<dbReference type="InterPro" id="IPR001519">
    <property type="entry name" value="Ferritin"/>
</dbReference>
<comment type="subcellular location">
    <subcellularLocation>
        <location evidence="2">Autolysosome</location>
    </subcellularLocation>
</comment>
<protein>
    <recommendedName>
        <fullName evidence="1">Ferritin light chain</fullName>
    </recommendedName>
</protein>
<dbReference type="GO" id="GO:0006879">
    <property type="term" value="P:intracellular iron ion homeostasis"/>
    <property type="evidence" value="ECO:0007669"/>
    <property type="project" value="InterPro"/>
</dbReference>
<dbReference type="Proteomes" id="UP000322234">
    <property type="component" value="Unassembled WGS sequence"/>
</dbReference>
<dbReference type="GO" id="GO:0006826">
    <property type="term" value="P:iron ion transport"/>
    <property type="evidence" value="ECO:0007669"/>
    <property type="project" value="InterPro"/>
</dbReference>
<comment type="function">
    <text evidence="3">Stores iron in a soluble, non-toxic, readily available form. Important for iron homeostasis. Iron is taken up in the ferrous form and deposited as ferric hydroxides after oxidation. Also plays a role in delivery of iron to cells. Mediates iron uptake in capsule cells of the developing kidney. Delivery to lysosomes by the cargo receptor NCOA4 for autophagic degradation and release or iron.</text>
</comment>
<dbReference type="SUPFAM" id="SSF47240">
    <property type="entry name" value="Ferritin-like"/>
    <property type="match status" value="1"/>
</dbReference>
<evidence type="ECO:0000313" key="6">
    <source>
        <dbReference type="EMBL" id="MXQ79744.1"/>
    </source>
</evidence>
<proteinExistence type="predicted"/>
<dbReference type="Gene3D" id="1.20.1260.10">
    <property type="match status" value="1"/>
</dbReference>
<dbReference type="PANTHER" id="PTHR11431">
    <property type="entry name" value="FERRITIN"/>
    <property type="match status" value="1"/>
</dbReference>
<dbReference type="GO" id="GO:0008198">
    <property type="term" value="F:ferrous iron binding"/>
    <property type="evidence" value="ECO:0007669"/>
    <property type="project" value="TreeGrafter"/>
</dbReference>
<evidence type="ECO:0000256" key="3">
    <source>
        <dbReference type="ARBA" id="ARBA00045578"/>
    </source>
</evidence>
<dbReference type="GO" id="GO:0044754">
    <property type="term" value="C:autolysosome"/>
    <property type="evidence" value="ECO:0007669"/>
    <property type="project" value="UniProtKB-SubCell"/>
</dbReference>
<comment type="subunit">
    <text evidence="4">Oligomer of 24 subunits. There are two types of subunits: L (light) chain and H (heavy) chain. The major chain can be light or heavy, depending on the species and tissue type. The functional molecule forms a roughly spherical shell with a diameter of 12 nm and contains a central cavity into which the insoluble mineral iron core is deposited. Interacts with NCOA4.</text>
</comment>
<name>A0A6B0QVU7_9CETA</name>
<dbReference type="GO" id="GO:0008199">
    <property type="term" value="F:ferric iron binding"/>
    <property type="evidence" value="ECO:0007669"/>
    <property type="project" value="InterPro"/>
</dbReference>
<evidence type="ECO:0000256" key="1">
    <source>
        <dbReference type="ARBA" id="ARBA00040044"/>
    </source>
</evidence>
<evidence type="ECO:0000256" key="2">
    <source>
        <dbReference type="ARBA" id="ARBA00044942"/>
    </source>
</evidence>
<comment type="caution">
    <text evidence="6">The sequence shown here is derived from an EMBL/GenBank/DDBJ whole genome shotgun (WGS) entry which is preliminary data.</text>
</comment>
<sequence length="171" mass="18650">MQNQHGGHALYQDVQKPCQDDWGKNPGCNGDYPSHGEEPGPSPFGSARPGFSPCRLNLCDFLDRHALDKQVKLIKKMGAIWNNLRRLAGPQARLDFGEEEECYLALCLSPTPVPGRGPTAHSRTQLFLGLLVLAMATSVGRICKVEAMFGSSAKIVKPNGEKPDEFESSIS</sequence>
<dbReference type="EMBL" id="VBQZ03000002">
    <property type="protein sequence ID" value="MXQ79744.1"/>
    <property type="molecule type" value="Genomic_DNA"/>
</dbReference>